<evidence type="ECO:0000313" key="2">
    <source>
        <dbReference type="Proteomes" id="UP000741863"/>
    </source>
</evidence>
<gene>
    <name evidence="1" type="ORF">JOD17_000826</name>
</gene>
<proteinExistence type="predicted"/>
<reference evidence="1 2" key="1">
    <citation type="submission" date="2021-01" db="EMBL/GenBank/DDBJ databases">
        <title>Genomic Encyclopedia of Type Strains, Phase IV (KMG-IV): sequencing the most valuable type-strain genomes for metagenomic binning, comparative biology and taxonomic classification.</title>
        <authorList>
            <person name="Goeker M."/>
        </authorList>
    </citation>
    <scope>NUCLEOTIDE SEQUENCE [LARGE SCALE GENOMIC DNA]</scope>
    <source>
        <strain evidence="1 2">DSM 25540</strain>
    </source>
</reference>
<dbReference type="RefSeq" id="WP_204695813.1">
    <property type="nucleotide sequence ID" value="NZ_JAFBEC010000002.1"/>
</dbReference>
<dbReference type="EMBL" id="JAFBEC010000002">
    <property type="protein sequence ID" value="MBM7631734.1"/>
    <property type="molecule type" value="Genomic_DNA"/>
</dbReference>
<sequence>MENDKIQLDMLKSLITSSFKFAELSLESLTYGKHVSDCDYILSAQFLSISQNEISKTKIYYANNIQMEHHHIELYFSVHNHFVQDLTDVIKSLDPDVTYAEKSLENLRDQKDQVTAFIDYYHKVIK</sequence>
<accession>A0ABS2P8K9</accession>
<dbReference type="Proteomes" id="UP000741863">
    <property type="component" value="Unassembled WGS sequence"/>
</dbReference>
<name>A0ABS2P8K9_9BACL</name>
<evidence type="ECO:0000313" key="1">
    <source>
        <dbReference type="EMBL" id="MBM7631734.1"/>
    </source>
</evidence>
<keyword evidence="2" id="KW-1185">Reference proteome</keyword>
<protein>
    <submittedName>
        <fullName evidence="1">Uncharacterized protein</fullName>
    </submittedName>
</protein>
<organism evidence="1 2">
    <name type="scientific">Geomicrobium sediminis</name>
    <dbReference type="NCBI Taxonomy" id="1347788"/>
    <lineage>
        <taxon>Bacteria</taxon>
        <taxon>Bacillati</taxon>
        <taxon>Bacillota</taxon>
        <taxon>Bacilli</taxon>
        <taxon>Bacillales</taxon>
        <taxon>Geomicrobium</taxon>
    </lineage>
</organism>
<comment type="caution">
    <text evidence="1">The sequence shown here is derived from an EMBL/GenBank/DDBJ whole genome shotgun (WGS) entry which is preliminary data.</text>
</comment>